<evidence type="ECO:0000256" key="13">
    <source>
        <dbReference type="SAM" id="MobiDB-lite"/>
    </source>
</evidence>
<evidence type="ECO:0000256" key="8">
    <source>
        <dbReference type="ARBA" id="ARBA00022989"/>
    </source>
</evidence>
<evidence type="ECO:0000256" key="7">
    <source>
        <dbReference type="ARBA" id="ARBA00022837"/>
    </source>
</evidence>
<dbReference type="PANTHER" id="PTHR15136">
    <property type="entry name" value="STROMAL INTERACTION MOLECULE HOMOLOG"/>
    <property type="match status" value="1"/>
</dbReference>
<name>A0A7M5V333_9CNID</name>
<dbReference type="InterPro" id="IPR032393">
    <property type="entry name" value="SOAR_STIM1/2"/>
</dbReference>
<feature type="chain" id="PRO_5029596030" description="SAM domain-containing protein" evidence="14">
    <location>
        <begin position="22"/>
        <end position="833"/>
    </location>
</feature>
<dbReference type="Gene3D" id="1.10.238.180">
    <property type="match status" value="2"/>
</dbReference>
<keyword evidence="7" id="KW-0106">Calcium</keyword>
<keyword evidence="9 12" id="KW-0175">Coiled coil</keyword>
<feature type="compositionally biased region" description="Low complexity" evidence="13">
    <location>
        <begin position="789"/>
        <end position="802"/>
    </location>
</feature>
<dbReference type="GO" id="GO:0051049">
    <property type="term" value="P:regulation of transport"/>
    <property type="evidence" value="ECO:0007669"/>
    <property type="project" value="UniProtKB-ARBA"/>
</dbReference>
<evidence type="ECO:0000256" key="5">
    <source>
        <dbReference type="ARBA" id="ARBA00022723"/>
    </source>
</evidence>
<dbReference type="Gene3D" id="1.10.287.3550">
    <property type="match status" value="1"/>
</dbReference>
<feature type="region of interest" description="Disordered" evidence="13">
    <location>
        <begin position="23"/>
        <end position="59"/>
    </location>
</feature>
<feature type="compositionally biased region" description="Basic and acidic residues" evidence="13">
    <location>
        <begin position="628"/>
        <end position="644"/>
    </location>
</feature>
<sequence length="833" mass="94094">MRSPLLLILLLSLISWHATVADTNTPSTTTKTKENKPKPKTKGNQSTTTTSTTSEEHDENFDAIKSLHAVLDDDQDGIVNHDESADYMRENELEDTDTKQNYMFIDDSDQKISVDELWVKWTRNKVYKWSVEEVIHWLKYTVYLPEYARIFRQHKVNGKQIPRLATPQDSYLQKELKISNVQHRRKIYIRASDLILFGVPADYKPLQSDKSFLAIRAVHQHLDDDSDGSIDTGESQEYLDEELEASSSKRHLALHTHDNFVSVDELWESWQESPVYSWTTDQVIDWLKNVVGLPQYEKKFRQKKINGKCIPRIATDKSSFLQIELGVQNPRHRRKIYLRASDIILFGAPEIASNHHKDMVIAIIVLISTLLCLYAFREKRMSKLQIENMSKDLMALQQAEDNLKAMQETLADAEQSLNGENSSEREKLLLEEIEEAKKEAERLHQERSKSQEEKIKLALVEQELSEVRLALAKAELEMKASRTHPPQALQLWLQKTYQMESEYFKLRKDIAMTQMNEAKEACEGVSKARRTMFGSLRLAHGQTIDVVDQKIINAKSALAEVTNMLQERQHRWMEIEDLCQFTIASDGLYGNISKKSRRSSLQKALADVTSLALSVPPTQDTINEEGSVSEKSDVSDVKNSRENSFDSGSGGSSSATSRQVSMISTQSSVLSNKDNSDSVSLGGKSNRRSSNQSNSRIRRVSSEKFGNLSDGRKEKKLQRVNTEPIDMSKRALSNAMNGRPRSSGDLKFDAIGGGSGDGQSSSGKIFTAQSVDELNRSASNHSLKDTNDNDGNSTNGDMSDGSVASSVSITTKKKKKGIHGIKNIFHRKQKVDR</sequence>
<evidence type="ECO:0000256" key="2">
    <source>
        <dbReference type="ARBA" id="ARBA00022448"/>
    </source>
</evidence>
<dbReference type="SMART" id="SM00454">
    <property type="entry name" value="SAM"/>
    <property type="match status" value="2"/>
</dbReference>
<feature type="compositionally biased region" description="Low complexity" evidence="13">
    <location>
        <begin position="42"/>
        <end position="53"/>
    </location>
</feature>
<organism evidence="16 17">
    <name type="scientific">Clytia hemisphaerica</name>
    <dbReference type="NCBI Taxonomy" id="252671"/>
    <lineage>
        <taxon>Eukaryota</taxon>
        <taxon>Metazoa</taxon>
        <taxon>Cnidaria</taxon>
        <taxon>Hydrozoa</taxon>
        <taxon>Hydroidolina</taxon>
        <taxon>Leptothecata</taxon>
        <taxon>Obeliida</taxon>
        <taxon>Clytiidae</taxon>
        <taxon>Clytia</taxon>
    </lineage>
</organism>
<comment type="subcellular location">
    <subcellularLocation>
        <location evidence="1">Membrane</location>
        <topology evidence="1">Single-pass type I membrane protein</topology>
    </subcellularLocation>
</comment>
<dbReference type="GeneID" id="136805719"/>
<reference evidence="16" key="1">
    <citation type="submission" date="2021-01" db="UniProtKB">
        <authorList>
            <consortium name="EnsemblMetazoa"/>
        </authorList>
    </citation>
    <scope>IDENTIFICATION</scope>
</reference>
<dbReference type="PROSITE" id="PS50105">
    <property type="entry name" value="SAM_DOMAIN"/>
    <property type="match status" value="2"/>
</dbReference>
<dbReference type="GO" id="GO:0002115">
    <property type="term" value="P:store-operated calcium entry"/>
    <property type="evidence" value="ECO:0007669"/>
    <property type="project" value="TreeGrafter"/>
</dbReference>
<protein>
    <recommendedName>
        <fullName evidence="15">SAM domain-containing protein</fullName>
    </recommendedName>
</protein>
<evidence type="ECO:0000256" key="9">
    <source>
        <dbReference type="ARBA" id="ARBA00023054"/>
    </source>
</evidence>
<dbReference type="InterPro" id="IPR037608">
    <property type="entry name" value="STIM1/2"/>
</dbReference>
<dbReference type="Pfam" id="PF16533">
    <property type="entry name" value="SOAR"/>
    <property type="match status" value="1"/>
</dbReference>
<keyword evidence="3" id="KW-0109">Calcium transport</keyword>
<dbReference type="AlphaFoldDB" id="A0A7M5V333"/>
<feature type="domain" description="SAM" evidence="15">
    <location>
        <begin position="129"/>
        <end position="197"/>
    </location>
</feature>
<keyword evidence="4" id="KW-0812">Transmembrane</keyword>
<dbReference type="PANTHER" id="PTHR15136:SF5">
    <property type="entry name" value="STROMAL INTERACTION MOLECULE HOMOLOG"/>
    <property type="match status" value="1"/>
</dbReference>
<evidence type="ECO:0000259" key="15">
    <source>
        <dbReference type="PROSITE" id="PS50105"/>
    </source>
</evidence>
<proteinExistence type="predicted"/>
<dbReference type="OrthoDB" id="9986177at2759"/>
<keyword evidence="10" id="KW-0406">Ion transport</keyword>
<dbReference type="RefSeq" id="XP_066918366.1">
    <property type="nucleotide sequence ID" value="XM_067062265.1"/>
</dbReference>
<dbReference type="Proteomes" id="UP000594262">
    <property type="component" value="Unplaced"/>
</dbReference>
<accession>A0A7M5V333</accession>
<dbReference type="EnsemblMetazoa" id="CLYHEMT010494.1">
    <property type="protein sequence ID" value="CLYHEMP010494.1"/>
    <property type="gene ID" value="CLYHEMG010494"/>
</dbReference>
<dbReference type="GO" id="GO:0005509">
    <property type="term" value="F:calcium ion binding"/>
    <property type="evidence" value="ECO:0007669"/>
    <property type="project" value="TreeGrafter"/>
</dbReference>
<keyword evidence="2" id="KW-0813">Transport</keyword>
<evidence type="ECO:0000256" key="6">
    <source>
        <dbReference type="ARBA" id="ARBA00022729"/>
    </source>
</evidence>
<evidence type="ECO:0000256" key="1">
    <source>
        <dbReference type="ARBA" id="ARBA00004479"/>
    </source>
</evidence>
<evidence type="ECO:0000313" key="17">
    <source>
        <dbReference type="Proteomes" id="UP000594262"/>
    </source>
</evidence>
<feature type="compositionally biased region" description="Polar residues" evidence="13">
    <location>
        <begin position="655"/>
        <end position="679"/>
    </location>
</feature>
<dbReference type="CDD" id="cd11722">
    <property type="entry name" value="SOAR"/>
    <property type="match status" value="1"/>
</dbReference>
<feature type="compositionally biased region" description="Polar residues" evidence="13">
    <location>
        <begin position="767"/>
        <end position="781"/>
    </location>
</feature>
<feature type="signal peptide" evidence="14">
    <location>
        <begin position="1"/>
        <end position="21"/>
    </location>
</feature>
<dbReference type="SUPFAM" id="SSF47473">
    <property type="entry name" value="EF-hand"/>
    <property type="match status" value="1"/>
</dbReference>
<evidence type="ECO:0000256" key="3">
    <source>
        <dbReference type="ARBA" id="ARBA00022568"/>
    </source>
</evidence>
<evidence type="ECO:0000256" key="14">
    <source>
        <dbReference type="SAM" id="SignalP"/>
    </source>
</evidence>
<keyword evidence="11" id="KW-0472">Membrane</keyword>
<keyword evidence="6 14" id="KW-0732">Signal</keyword>
<dbReference type="GO" id="GO:0005246">
    <property type="term" value="F:calcium channel regulator activity"/>
    <property type="evidence" value="ECO:0007669"/>
    <property type="project" value="InterPro"/>
</dbReference>
<feature type="compositionally biased region" description="Basic residues" evidence="13">
    <location>
        <begin position="811"/>
        <end position="833"/>
    </location>
</feature>
<evidence type="ECO:0000313" key="16">
    <source>
        <dbReference type="EnsemblMetazoa" id="CLYHEMP010494.1"/>
    </source>
</evidence>
<evidence type="ECO:0000256" key="12">
    <source>
        <dbReference type="SAM" id="Coils"/>
    </source>
</evidence>
<feature type="domain" description="SAM" evidence="15">
    <location>
        <begin position="278"/>
        <end position="336"/>
    </location>
</feature>
<dbReference type="Pfam" id="PF07647">
    <property type="entry name" value="SAM_2"/>
    <property type="match status" value="2"/>
</dbReference>
<evidence type="ECO:0000256" key="11">
    <source>
        <dbReference type="ARBA" id="ARBA00023136"/>
    </source>
</evidence>
<feature type="region of interest" description="Disordered" evidence="13">
    <location>
        <begin position="616"/>
        <end position="833"/>
    </location>
</feature>
<keyword evidence="5" id="KW-0479">Metal-binding</keyword>
<dbReference type="Gene3D" id="1.10.150.50">
    <property type="entry name" value="Transcription Factor, Ets-1"/>
    <property type="match status" value="2"/>
</dbReference>
<dbReference type="InterPro" id="IPR013761">
    <property type="entry name" value="SAM/pointed_sf"/>
</dbReference>
<feature type="coiled-coil region" evidence="12">
    <location>
        <begin position="386"/>
        <end position="477"/>
    </location>
</feature>
<dbReference type="InterPro" id="IPR001660">
    <property type="entry name" value="SAM"/>
</dbReference>
<keyword evidence="17" id="KW-1185">Reference proteome</keyword>
<evidence type="ECO:0000256" key="4">
    <source>
        <dbReference type="ARBA" id="ARBA00022692"/>
    </source>
</evidence>
<dbReference type="InterPro" id="IPR011992">
    <property type="entry name" value="EF-hand-dom_pair"/>
</dbReference>
<dbReference type="GO" id="GO:0006874">
    <property type="term" value="P:intracellular calcium ion homeostasis"/>
    <property type="evidence" value="ECO:0007669"/>
    <property type="project" value="TreeGrafter"/>
</dbReference>
<dbReference type="SUPFAM" id="SSF47769">
    <property type="entry name" value="SAM/Pointed domain"/>
    <property type="match status" value="2"/>
</dbReference>
<dbReference type="GO" id="GO:0005886">
    <property type="term" value="C:plasma membrane"/>
    <property type="evidence" value="ECO:0007669"/>
    <property type="project" value="TreeGrafter"/>
</dbReference>
<keyword evidence="8" id="KW-1133">Transmembrane helix</keyword>
<dbReference type="InterPro" id="IPR057835">
    <property type="entry name" value="EF-hand_STIM1/2"/>
</dbReference>
<dbReference type="Pfam" id="PF25578">
    <property type="entry name" value="EF-hand_STIM1"/>
    <property type="match status" value="2"/>
</dbReference>
<evidence type="ECO:0000256" key="10">
    <source>
        <dbReference type="ARBA" id="ARBA00023065"/>
    </source>
</evidence>
<dbReference type="GO" id="GO:0005783">
    <property type="term" value="C:endoplasmic reticulum"/>
    <property type="evidence" value="ECO:0007669"/>
    <property type="project" value="TreeGrafter"/>
</dbReference>
<dbReference type="Gene3D" id="1.20.5.340">
    <property type="match status" value="1"/>
</dbReference>